<dbReference type="PANTHER" id="PTHR37804">
    <property type="entry name" value="CDAA REGULATORY PROTEIN CDAR"/>
    <property type="match status" value="1"/>
</dbReference>
<gene>
    <name evidence="2" type="ORF">C3K47_13010</name>
</gene>
<evidence type="ECO:0000313" key="2">
    <source>
        <dbReference type="EMBL" id="POY36112.1"/>
    </source>
</evidence>
<protein>
    <recommendedName>
        <fullName evidence="4">YbbR-like domain-containing protein</fullName>
    </recommendedName>
</protein>
<keyword evidence="1" id="KW-1133">Transmembrane helix</keyword>
<accession>A0A2S5A1H3</accession>
<dbReference type="PANTHER" id="PTHR37804:SF1">
    <property type="entry name" value="CDAA REGULATORY PROTEIN CDAR"/>
    <property type="match status" value="1"/>
</dbReference>
<evidence type="ECO:0000313" key="3">
    <source>
        <dbReference type="Proteomes" id="UP000236893"/>
    </source>
</evidence>
<name>A0A2S5A1H3_9SPHI</name>
<dbReference type="Gene3D" id="2.170.120.40">
    <property type="entry name" value="YbbR-like domain"/>
    <property type="match status" value="1"/>
</dbReference>
<dbReference type="InterPro" id="IPR053154">
    <property type="entry name" value="c-di-AMP_regulator"/>
</dbReference>
<dbReference type="Proteomes" id="UP000236893">
    <property type="component" value="Unassembled WGS sequence"/>
</dbReference>
<keyword evidence="1" id="KW-0812">Transmembrane</keyword>
<proteinExistence type="predicted"/>
<organism evidence="2 3">
    <name type="scientific">Solitalea longa</name>
    <dbReference type="NCBI Taxonomy" id="2079460"/>
    <lineage>
        <taxon>Bacteria</taxon>
        <taxon>Pseudomonadati</taxon>
        <taxon>Bacteroidota</taxon>
        <taxon>Sphingobacteriia</taxon>
        <taxon>Sphingobacteriales</taxon>
        <taxon>Sphingobacteriaceae</taxon>
        <taxon>Solitalea</taxon>
    </lineage>
</organism>
<comment type="caution">
    <text evidence="2">The sequence shown here is derived from an EMBL/GenBank/DDBJ whole genome shotgun (WGS) entry which is preliminary data.</text>
</comment>
<keyword evidence="1" id="KW-0472">Membrane</keyword>
<dbReference type="AlphaFoldDB" id="A0A2S5A1H3"/>
<keyword evidence="3" id="KW-1185">Reference proteome</keyword>
<reference evidence="2 3" key="1">
    <citation type="submission" date="2018-01" db="EMBL/GenBank/DDBJ databases">
        <authorList>
            <person name="Gaut B.S."/>
            <person name="Morton B.R."/>
            <person name="Clegg M.T."/>
            <person name="Duvall M.R."/>
        </authorList>
    </citation>
    <scope>NUCLEOTIDE SEQUENCE [LARGE SCALE GENOMIC DNA]</scope>
    <source>
        <strain evidence="2 3">HR-AV</strain>
    </source>
</reference>
<dbReference type="OrthoDB" id="1115707at2"/>
<dbReference type="EMBL" id="PQVF01000008">
    <property type="protein sequence ID" value="POY36112.1"/>
    <property type="molecule type" value="Genomic_DNA"/>
</dbReference>
<evidence type="ECO:0000256" key="1">
    <source>
        <dbReference type="SAM" id="Phobius"/>
    </source>
</evidence>
<dbReference type="RefSeq" id="WP_103789576.1">
    <property type="nucleotide sequence ID" value="NZ_PQVF01000008.1"/>
</dbReference>
<sequence>MTNKERSLFDLNKRERRKLGLFFICLFFAICFWLISSLSNKYFFKVNTQLLLTNIPADRTLNVKTVEEVVLNVEGTGWQLLFSRINLLNRPLKIDISKIADSNILLYKHLEALNRQLPKGIKIKSIKPEIINLDFSSRIVKKIPLELLADITFKKQYFYSSDLILNPDSVTISGPIDEVAKVKGWVTRKIVLHDLADSVKMYIRLDGNQTNNITIKPSLVMLSIPVEKYTEGSIMVKLHLANNDRNYDVNLLPGKINIRYLCPVNKYPLVDEDMFYAQVDLNQWKTMGRNRLDVKLLRSPDFIRVININPHIIDFLVAK</sequence>
<evidence type="ECO:0008006" key="4">
    <source>
        <dbReference type="Google" id="ProtNLM"/>
    </source>
</evidence>
<feature type="transmembrane region" description="Helical" evidence="1">
    <location>
        <begin position="21"/>
        <end position="39"/>
    </location>
</feature>